<keyword evidence="9 17" id="KW-0274">FAD</keyword>
<dbReference type="AlphaFoldDB" id="U3GV74"/>
<feature type="active site" evidence="17">
    <location>
        <position position="365"/>
    </location>
</feature>
<keyword evidence="6 17" id="KW-0963">Cytoplasm</keyword>
<keyword evidence="20" id="KW-1185">Reference proteome</keyword>
<keyword evidence="7 17" id="KW-0132">Cell division</keyword>
<dbReference type="SUPFAM" id="SSF56176">
    <property type="entry name" value="FAD-binding/transporter-associated domain-like"/>
    <property type="match status" value="1"/>
</dbReference>
<keyword evidence="15 17" id="KW-0961">Cell wall biogenesis/degradation</keyword>
<evidence type="ECO:0000256" key="5">
    <source>
        <dbReference type="ARBA" id="ARBA00010485"/>
    </source>
</evidence>
<dbReference type="GO" id="GO:0009252">
    <property type="term" value="P:peptidoglycan biosynthetic process"/>
    <property type="evidence" value="ECO:0007669"/>
    <property type="project" value="UniProtKB-UniRule"/>
</dbReference>
<dbReference type="Gene3D" id="3.30.465.10">
    <property type="match status" value="1"/>
</dbReference>
<dbReference type="InterPro" id="IPR006094">
    <property type="entry name" value="Oxid_FAD_bind_N"/>
</dbReference>
<dbReference type="SUPFAM" id="SSF56194">
    <property type="entry name" value="Uridine diphospho-N-Acetylenolpyruvylglucosamine reductase, MurB, C-terminal domain"/>
    <property type="match status" value="1"/>
</dbReference>
<evidence type="ECO:0000256" key="12">
    <source>
        <dbReference type="ARBA" id="ARBA00022984"/>
    </source>
</evidence>
<dbReference type="GO" id="GO:0008762">
    <property type="term" value="F:UDP-N-acetylmuramate dehydrogenase activity"/>
    <property type="evidence" value="ECO:0007669"/>
    <property type="project" value="UniProtKB-UniRule"/>
</dbReference>
<evidence type="ECO:0000256" key="13">
    <source>
        <dbReference type="ARBA" id="ARBA00023002"/>
    </source>
</evidence>
<dbReference type="GO" id="GO:0008360">
    <property type="term" value="P:regulation of cell shape"/>
    <property type="evidence" value="ECO:0007669"/>
    <property type="project" value="UniProtKB-KW"/>
</dbReference>
<dbReference type="InterPro" id="IPR016169">
    <property type="entry name" value="FAD-bd_PCMH_sub2"/>
</dbReference>
<dbReference type="Pfam" id="PF02873">
    <property type="entry name" value="MurB_C"/>
    <property type="match status" value="1"/>
</dbReference>
<dbReference type="NCBIfam" id="TIGR00179">
    <property type="entry name" value="murB"/>
    <property type="match status" value="1"/>
</dbReference>
<dbReference type="Proteomes" id="UP000016943">
    <property type="component" value="Chromosome"/>
</dbReference>
<comment type="catalytic activity">
    <reaction evidence="16 17">
        <text>UDP-N-acetyl-alpha-D-muramate + NADP(+) = UDP-N-acetyl-3-O-(1-carboxyvinyl)-alpha-D-glucosamine + NADPH + H(+)</text>
        <dbReference type="Rhea" id="RHEA:12248"/>
        <dbReference type="ChEBI" id="CHEBI:15378"/>
        <dbReference type="ChEBI" id="CHEBI:57783"/>
        <dbReference type="ChEBI" id="CHEBI:58349"/>
        <dbReference type="ChEBI" id="CHEBI:68483"/>
        <dbReference type="ChEBI" id="CHEBI:70757"/>
        <dbReference type="EC" id="1.3.1.98"/>
    </reaction>
</comment>
<dbReference type="InterPro" id="IPR036318">
    <property type="entry name" value="FAD-bd_PCMH-like_sf"/>
</dbReference>
<evidence type="ECO:0000256" key="16">
    <source>
        <dbReference type="ARBA" id="ARBA00048914"/>
    </source>
</evidence>
<sequence>MARLRAFDGVDVQEATFASLTTLRVGGRPLACVVCNTTESIAQVVGLLDEHSVPLLVVGGGSNLLVSDDDVAMVAVVLNNRGVKIDACDTSAGDGPVYVRAQAGVVWDDLVAQTVDRGLGGLECLSGIPGSVGATPVQNVGAYGVEVSDVLRRVRLYDRTSGELEWVEPEALDLAYRYSNLKFTGRAVVVEVEFQLSADGLSAPLRFGELARTLGVTEQEGSGARCPVAQVRDAVLGLRRGKGMVVDPNDHDTWSAGSFFTNPIVDAASIKQVRECIAAHVPDDTYATMPCFEVDGGYKLSAAWLIDKAGFTKGYPGEGAPARLSTKHTLALTNRGDATAADVVALARDVQRGVNNIFGVHLEPEPVWVGF</sequence>
<dbReference type="UniPathway" id="UPA00219"/>
<protein>
    <recommendedName>
        <fullName evidence="17">UDP-N-acetylenolpyruvoylglucosamine reductase</fullName>
        <ecNumber evidence="17">1.3.1.98</ecNumber>
    </recommendedName>
    <alternativeName>
        <fullName evidence="17">UDP-N-acetylmuramate dehydrogenase</fullName>
    </alternativeName>
</protein>
<dbReference type="NCBIfam" id="NF010478">
    <property type="entry name" value="PRK13903.1"/>
    <property type="match status" value="1"/>
</dbReference>
<dbReference type="eggNOG" id="COG0812">
    <property type="taxonomic scope" value="Bacteria"/>
</dbReference>
<dbReference type="InterPro" id="IPR016166">
    <property type="entry name" value="FAD-bd_PCMH"/>
</dbReference>
<comment type="function">
    <text evidence="2 17">Cell wall formation.</text>
</comment>
<comment type="pathway">
    <text evidence="4 17">Cell wall biogenesis; peptidoglycan biosynthesis.</text>
</comment>
<evidence type="ECO:0000256" key="3">
    <source>
        <dbReference type="ARBA" id="ARBA00004496"/>
    </source>
</evidence>
<comment type="cofactor">
    <cofactor evidence="1 17">
        <name>FAD</name>
        <dbReference type="ChEBI" id="CHEBI:57692"/>
    </cofactor>
</comment>
<proteinExistence type="inferred from homology"/>
<dbReference type="HOGENOM" id="CLU_035304_0_1_11"/>
<evidence type="ECO:0000256" key="17">
    <source>
        <dbReference type="HAMAP-Rule" id="MF_00037"/>
    </source>
</evidence>
<dbReference type="GO" id="GO:0071555">
    <property type="term" value="P:cell wall organization"/>
    <property type="evidence" value="ECO:0007669"/>
    <property type="project" value="UniProtKB-KW"/>
</dbReference>
<dbReference type="KEGG" id="caz:CARG_00855"/>
<feature type="active site" evidence="17">
    <location>
        <position position="177"/>
    </location>
</feature>
<dbReference type="EC" id="1.3.1.98" evidence="17"/>
<organism evidence="19 20">
    <name type="scientific">Corynebacterium argentoratense DSM 44202</name>
    <dbReference type="NCBI Taxonomy" id="1348662"/>
    <lineage>
        <taxon>Bacteria</taxon>
        <taxon>Bacillati</taxon>
        <taxon>Actinomycetota</taxon>
        <taxon>Actinomycetes</taxon>
        <taxon>Mycobacteriales</taxon>
        <taxon>Corynebacteriaceae</taxon>
        <taxon>Corynebacterium</taxon>
    </lineage>
</organism>
<dbReference type="InterPro" id="IPR003170">
    <property type="entry name" value="MurB"/>
</dbReference>
<name>U3GV74_9CORY</name>
<accession>U3GV74</accession>
<keyword evidence="10 17" id="KW-0521">NADP</keyword>
<evidence type="ECO:0000256" key="9">
    <source>
        <dbReference type="ARBA" id="ARBA00022827"/>
    </source>
</evidence>
<evidence type="ECO:0000256" key="10">
    <source>
        <dbReference type="ARBA" id="ARBA00022857"/>
    </source>
</evidence>
<evidence type="ECO:0000313" key="19">
    <source>
        <dbReference type="EMBL" id="AGU14368.1"/>
    </source>
</evidence>
<evidence type="ECO:0000256" key="14">
    <source>
        <dbReference type="ARBA" id="ARBA00023306"/>
    </source>
</evidence>
<evidence type="ECO:0000256" key="6">
    <source>
        <dbReference type="ARBA" id="ARBA00022490"/>
    </source>
</evidence>
<keyword evidence="12 17" id="KW-0573">Peptidoglycan synthesis</keyword>
<dbReference type="GO" id="GO:0071949">
    <property type="term" value="F:FAD binding"/>
    <property type="evidence" value="ECO:0007669"/>
    <property type="project" value="InterPro"/>
</dbReference>
<dbReference type="Gene3D" id="3.90.78.10">
    <property type="entry name" value="UDP-N-acetylenolpyruvoylglucosamine reductase, C-terminal domain"/>
    <property type="match status" value="1"/>
</dbReference>
<evidence type="ECO:0000313" key="20">
    <source>
        <dbReference type="Proteomes" id="UP000016943"/>
    </source>
</evidence>
<dbReference type="InterPro" id="IPR036635">
    <property type="entry name" value="MurB_C_sf"/>
</dbReference>
<evidence type="ECO:0000256" key="11">
    <source>
        <dbReference type="ARBA" id="ARBA00022960"/>
    </source>
</evidence>
<dbReference type="PANTHER" id="PTHR21071:SF4">
    <property type="entry name" value="UDP-N-ACETYLENOLPYRUVOYLGLUCOSAMINE REDUCTASE"/>
    <property type="match status" value="1"/>
</dbReference>
<dbReference type="Pfam" id="PF01565">
    <property type="entry name" value="FAD_binding_4"/>
    <property type="match status" value="1"/>
</dbReference>
<dbReference type="PANTHER" id="PTHR21071">
    <property type="entry name" value="UDP-N-ACETYLENOLPYRUVOYLGLUCOSAMINE REDUCTASE"/>
    <property type="match status" value="1"/>
</dbReference>
<evidence type="ECO:0000256" key="7">
    <source>
        <dbReference type="ARBA" id="ARBA00022618"/>
    </source>
</evidence>
<dbReference type="PATRIC" id="fig|1348662.3.peg.166"/>
<comment type="similarity">
    <text evidence="5 17">Belongs to the MurB family.</text>
</comment>
<evidence type="ECO:0000259" key="18">
    <source>
        <dbReference type="PROSITE" id="PS51387"/>
    </source>
</evidence>
<dbReference type="GO" id="GO:0051301">
    <property type="term" value="P:cell division"/>
    <property type="evidence" value="ECO:0007669"/>
    <property type="project" value="UniProtKB-KW"/>
</dbReference>
<keyword evidence="11 17" id="KW-0133">Cell shape</keyword>
<dbReference type="STRING" id="1348662.CARG_00855"/>
<evidence type="ECO:0000256" key="8">
    <source>
        <dbReference type="ARBA" id="ARBA00022630"/>
    </source>
</evidence>
<keyword evidence="8 17" id="KW-0285">Flavoprotein</keyword>
<dbReference type="Gene3D" id="3.30.43.10">
    <property type="entry name" value="Uridine Diphospho-n-acetylenolpyruvylglucosamine Reductase, domain 2"/>
    <property type="match status" value="1"/>
</dbReference>
<comment type="subcellular location">
    <subcellularLocation>
        <location evidence="3 17">Cytoplasm</location>
    </subcellularLocation>
</comment>
<dbReference type="InterPro" id="IPR011601">
    <property type="entry name" value="MurB_C"/>
</dbReference>
<feature type="domain" description="FAD-binding PCMH-type" evidence="18">
    <location>
        <begin position="25"/>
        <end position="199"/>
    </location>
</feature>
<evidence type="ECO:0000256" key="15">
    <source>
        <dbReference type="ARBA" id="ARBA00023316"/>
    </source>
</evidence>
<dbReference type="GO" id="GO:0005829">
    <property type="term" value="C:cytosol"/>
    <property type="evidence" value="ECO:0007669"/>
    <property type="project" value="TreeGrafter"/>
</dbReference>
<dbReference type="HAMAP" id="MF_00037">
    <property type="entry name" value="MurB"/>
    <property type="match status" value="1"/>
</dbReference>
<dbReference type="PROSITE" id="PS51387">
    <property type="entry name" value="FAD_PCMH"/>
    <property type="match status" value="1"/>
</dbReference>
<keyword evidence="14 17" id="KW-0131">Cell cycle</keyword>
<feature type="active site" description="Proton donor" evidence="17">
    <location>
        <position position="258"/>
    </location>
</feature>
<evidence type="ECO:0000256" key="1">
    <source>
        <dbReference type="ARBA" id="ARBA00001974"/>
    </source>
</evidence>
<evidence type="ECO:0000256" key="4">
    <source>
        <dbReference type="ARBA" id="ARBA00004752"/>
    </source>
</evidence>
<gene>
    <name evidence="17" type="primary">murB</name>
    <name evidence="19" type="ORF">CARG_00855</name>
</gene>
<dbReference type="EMBL" id="CP006365">
    <property type="protein sequence ID" value="AGU14368.1"/>
    <property type="molecule type" value="Genomic_DNA"/>
</dbReference>
<reference evidence="19 20" key="1">
    <citation type="journal article" date="2013" name="Genome Announc.">
        <title>Whole-Genome Sequence of the Clinical Strain Corynebacterium argentoratense DSM 44202, Isolated from a Human Throat Specimen.</title>
        <authorList>
            <person name="Bomholt C."/>
            <person name="Glaub A."/>
            <person name="Gravermann K."/>
            <person name="Albersmeier A."/>
            <person name="Brinkrolf K."/>
            <person name="Ruckert C."/>
            <person name="Tauch A."/>
        </authorList>
    </citation>
    <scope>NUCLEOTIDE SEQUENCE [LARGE SCALE GENOMIC DNA]</scope>
    <source>
        <strain evidence="19">DSM 44202</strain>
    </source>
</reference>
<evidence type="ECO:0000256" key="2">
    <source>
        <dbReference type="ARBA" id="ARBA00003921"/>
    </source>
</evidence>
<dbReference type="InterPro" id="IPR016167">
    <property type="entry name" value="FAD-bd_PCMH_sub1"/>
</dbReference>
<keyword evidence="13 17" id="KW-0560">Oxidoreductase</keyword>